<evidence type="ECO:0000313" key="10">
    <source>
        <dbReference type="Proteomes" id="UP000070456"/>
    </source>
</evidence>
<dbReference type="InterPro" id="IPR058240">
    <property type="entry name" value="rSAM_sf"/>
</dbReference>
<comment type="cofactor">
    <cofactor evidence="1">
        <name>[4Fe-4S] cluster</name>
        <dbReference type="ChEBI" id="CHEBI:49883"/>
    </cofactor>
</comment>
<dbReference type="AlphaFoldDB" id="A0A140LAJ1"/>
<dbReference type="Pfam" id="PF04055">
    <property type="entry name" value="Radical_SAM"/>
    <property type="match status" value="1"/>
</dbReference>
<dbReference type="GO" id="GO:0051539">
    <property type="term" value="F:4 iron, 4 sulfur cluster binding"/>
    <property type="evidence" value="ECO:0007669"/>
    <property type="project" value="UniProtKB-KW"/>
</dbReference>
<comment type="cofactor">
    <cofactor evidence="7">
        <name>[2Fe-2S] cluster</name>
        <dbReference type="ChEBI" id="CHEBI:190135"/>
    </cofactor>
</comment>
<dbReference type="SMART" id="SM00876">
    <property type="entry name" value="BATS"/>
    <property type="match status" value="1"/>
</dbReference>
<dbReference type="GO" id="GO:0004076">
    <property type="term" value="F:biotin synthase activity"/>
    <property type="evidence" value="ECO:0007669"/>
    <property type="project" value="UniProtKB-EC"/>
</dbReference>
<dbReference type="CDD" id="cd01335">
    <property type="entry name" value="Radical_SAM"/>
    <property type="match status" value="1"/>
</dbReference>
<dbReference type="GO" id="GO:0042364">
    <property type="term" value="P:water-soluble vitamin biosynthetic process"/>
    <property type="evidence" value="ECO:0007669"/>
    <property type="project" value="UniProtKB-ARBA"/>
</dbReference>
<dbReference type="GO" id="GO:0044272">
    <property type="term" value="P:sulfur compound biosynthetic process"/>
    <property type="evidence" value="ECO:0007669"/>
    <property type="project" value="UniProtKB-ARBA"/>
</dbReference>
<dbReference type="PROSITE" id="PS51918">
    <property type="entry name" value="RADICAL_SAM"/>
    <property type="match status" value="1"/>
</dbReference>
<dbReference type="InterPro" id="IPR024021">
    <property type="entry name" value="FeFe-hyd_HydE_rSAM"/>
</dbReference>
<dbReference type="SFLD" id="SFLDS00029">
    <property type="entry name" value="Radical_SAM"/>
    <property type="match status" value="1"/>
</dbReference>
<dbReference type="InterPro" id="IPR006638">
    <property type="entry name" value="Elp3/MiaA/NifB-like_rSAM"/>
</dbReference>
<dbReference type="PATRIC" id="fig|520762.4.peg.473"/>
<feature type="domain" description="Radical SAM core" evidence="8">
    <location>
        <begin position="145"/>
        <end position="365"/>
    </location>
</feature>
<dbReference type="SFLD" id="SFLDG01082">
    <property type="entry name" value="B12-binding_domain_containing"/>
    <property type="match status" value="1"/>
</dbReference>
<dbReference type="PANTHER" id="PTHR43726:SF1">
    <property type="entry name" value="BIOTIN SYNTHASE"/>
    <property type="match status" value="1"/>
</dbReference>
<dbReference type="Pfam" id="PF11823">
    <property type="entry name" value="Se_S_carrier"/>
    <property type="match status" value="1"/>
</dbReference>
<dbReference type="SFLD" id="SFLDG01280">
    <property type="entry name" value="HydE/PylB-like"/>
    <property type="match status" value="1"/>
</dbReference>
<keyword evidence="9" id="KW-0808">Transferase</keyword>
<evidence type="ECO:0000256" key="3">
    <source>
        <dbReference type="ARBA" id="ARBA00022691"/>
    </source>
</evidence>
<evidence type="ECO:0000256" key="7">
    <source>
        <dbReference type="ARBA" id="ARBA00034078"/>
    </source>
</evidence>
<dbReference type="Gene3D" id="3.20.20.70">
    <property type="entry name" value="Aldolase class I"/>
    <property type="match status" value="1"/>
</dbReference>
<dbReference type="Proteomes" id="UP000070456">
    <property type="component" value="Unassembled WGS sequence"/>
</dbReference>
<evidence type="ECO:0000256" key="6">
    <source>
        <dbReference type="ARBA" id="ARBA00023014"/>
    </source>
</evidence>
<evidence type="ECO:0000256" key="1">
    <source>
        <dbReference type="ARBA" id="ARBA00001966"/>
    </source>
</evidence>
<evidence type="ECO:0000313" key="9">
    <source>
        <dbReference type="EMBL" id="KXG77566.1"/>
    </source>
</evidence>
<dbReference type="NCBIfam" id="TIGR03956">
    <property type="entry name" value="rSAM_HydE"/>
    <property type="match status" value="1"/>
</dbReference>
<dbReference type="InterPro" id="IPR010722">
    <property type="entry name" value="BATS_dom"/>
</dbReference>
<dbReference type="GO" id="GO:0046872">
    <property type="term" value="F:metal ion binding"/>
    <property type="evidence" value="ECO:0007669"/>
    <property type="project" value="UniProtKB-KW"/>
</dbReference>
<reference evidence="9 10" key="1">
    <citation type="submission" date="2015-12" db="EMBL/GenBank/DDBJ databases">
        <title>Draft genome sequence of the thermoanaerobe Thermotalea metallivorans, an isolate from the runoff channel of the Great Artesian Basin, Australia.</title>
        <authorList>
            <person name="Patel B.K."/>
        </authorList>
    </citation>
    <scope>NUCLEOTIDE SEQUENCE [LARGE SCALE GENOMIC DNA]</scope>
    <source>
        <strain evidence="9 10">B2-1</strain>
    </source>
</reference>
<dbReference type="InterPro" id="IPR013785">
    <property type="entry name" value="Aldolase_TIM"/>
</dbReference>
<dbReference type="SFLD" id="SFLDG01060">
    <property type="entry name" value="BATS_domain_containing"/>
    <property type="match status" value="1"/>
</dbReference>
<dbReference type="InterPro" id="IPR034422">
    <property type="entry name" value="HydE/PylB-like"/>
</dbReference>
<proteinExistence type="predicted"/>
<gene>
    <name evidence="9" type="primary">bioB_2</name>
    <name evidence="9" type="ORF">AN619_04190</name>
</gene>
<keyword evidence="5" id="KW-0408">Iron</keyword>
<dbReference type="EC" id="2.8.1.6" evidence="9"/>
<keyword evidence="4" id="KW-0479">Metal-binding</keyword>
<evidence type="ECO:0000256" key="2">
    <source>
        <dbReference type="ARBA" id="ARBA00022485"/>
    </source>
</evidence>
<dbReference type="EMBL" id="LOEE01000013">
    <property type="protein sequence ID" value="KXG77566.1"/>
    <property type="molecule type" value="Genomic_DNA"/>
</dbReference>
<dbReference type="SMART" id="SM00729">
    <property type="entry name" value="Elp3"/>
    <property type="match status" value="1"/>
</dbReference>
<keyword evidence="10" id="KW-1185">Reference proteome</keyword>
<evidence type="ECO:0000256" key="5">
    <source>
        <dbReference type="ARBA" id="ARBA00023004"/>
    </source>
</evidence>
<evidence type="ECO:0000259" key="8">
    <source>
        <dbReference type="PROSITE" id="PS51918"/>
    </source>
</evidence>
<dbReference type="PANTHER" id="PTHR43726">
    <property type="entry name" value="3-METHYLORNITHINE SYNTHASE"/>
    <property type="match status" value="1"/>
</dbReference>
<keyword evidence="2" id="KW-0004">4Fe-4S</keyword>
<dbReference type="InterPro" id="IPR021778">
    <property type="entry name" value="Se/S_carrier-like"/>
</dbReference>
<accession>A0A140LAJ1</accession>
<keyword evidence="3" id="KW-0949">S-adenosyl-L-methionine</keyword>
<dbReference type="RefSeq" id="WP_198153213.1">
    <property type="nucleotide sequence ID" value="NZ_LOEE01000013.1"/>
</dbReference>
<dbReference type="STRING" id="520762.AN619_04190"/>
<name>A0A140LAJ1_9FIRM</name>
<dbReference type="SUPFAM" id="SSF102114">
    <property type="entry name" value="Radical SAM enzymes"/>
    <property type="match status" value="1"/>
</dbReference>
<organism evidence="9 10">
    <name type="scientific">Thermotalea metallivorans</name>
    <dbReference type="NCBI Taxonomy" id="520762"/>
    <lineage>
        <taxon>Bacteria</taxon>
        <taxon>Bacillati</taxon>
        <taxon>Bacillota</taxon>
        <taxon>Clostridia</taxon>
        <taxon>Peptostreptococcales</taxon>
        <taxon>Thermotaleaceae</taxon>
        <taxon>Thermotalea</taxon>
    </lineage>
</organism>
<protein>
    <submittedName>
        <fullName evidence="9">Biotin synthase</fullName>
        <ecNumber evidence="9">2.8.1.6</ecNumber>
    </submittedName>
</protein>
<sequence length="444" mass="50110">MERKDIKHYLIMAGSTNHMLRGDKLLKDEGIETALVPAPSEYGSVCAIAIKVKAEDRQRAENLLLENNITIQGIYPDIPKKLSGLVAKLMDSVISDEFIAVLKKVEEGEELTFEDIVLLLKTERKAEMDALFATADRMRQEIIGDVVDIRGAIEFSNICRKDCKYCGIRKTLPELERYRMTEDEIMEIVHELHRMGLQTVILQSGEDLWWTPDKIVALIQRIKAETGMRITLSIGERPREEYALYKEAGANNFLLKIETTNREIFEFIHPDDDYDHRIQCSQWLRELGYINGSGSIIGLPGQRPEDIARDILFFKDMGINMIGIGPFLPAKGTPFEKYPPGSVDMTLKAVAVTRIVCKRVFLPATTALASLDPDGQTKALKAGANTIMLINTPAKYRYNYQIYSHKNMIDLKAAIKAIKEAGRKLPPYLKVNVEGLEDAGYAEK</sequence>
<evidence type="ECO:0000256" key="4">
    <source>
        <dbReference type="ARBA" id="ARBA00022723"/>
    </source>
</evidence>
<keyword evidence="6" id="KW-0411">Iron-sulfur</keyword>
<dbReference type="InterPro" id="IPR007197">
    <property type="entry name" value="rSAM"/>
</dbReference>
<comment type="caution">
    <text evidence="9">The sequence shown here is derived from an EMBL/GenBank/DDBJ whole genome shotgun (WGS) entry which is preliminary data.</text>
</comment>